<dbReference type="PROSITE" id="PS50172">
    <property type="entry name" value="BRCT"/>
    <property type="match status" value="1"/>
</dbReference>
<evidence type="ECO:0000313" key="3">
    <source>
        <dbReference type="EMBL" id="CAD8222498.1"/>
    </source>
</evidence>
<reference evidence="3" key="1">
    <citation type="submission" date="2021-01" db="EMBL/GenBank/DDBJ databases">
        <authorList>
            <person name="Corre E."/>
            <person name="Pelletier E."/>
            <person name="Niang G."/>
            <person name="Scheremetjew M."/>
            <person name="Finn R."/>
            <person name="Kale V."/>
            <person name="Holt S."/>
            <person name="Cochrane G."/>
            <person name="Meng A."/>
            <person name="Brown T."/>
            <person name="Cohen L."/>
        </authorList>
    </citation>
    <scope>NUCLEOTIDE SEQUENCE</scope>
    <source>
        <strain evidence="3">Clade-A-BCC118000</strain>
    </source>
</reference>
<feature type="region of interest" description="Disordered" evidence="1">
    <location>
        <begin position="1"/>
        <end position="57"/>
    </location>
</feature>
<dbReference type="SUPFAM" id="SSF52113">
    <property type="entry name" value="BRCT domain"/>
    <property type="match status" value="1"/>
</dbReference>
<protein>
    <recommendedName>
        <fullName evidence="2">BRCT domain-containing protein</fullName>
    </recommendedName>
</protein>
<feature type="domain" description="BRCT" evidence="2">
    <location>
        <begin position="60"/>
        <end position="150"/>
    </location>
</feature>
<dbReference type="AlphaFoldDB" id="A0A7R9XS41"/>
<feature type="region of interest" description="Disordered" evidence="1">
    <location>
        <begin position="403"/>
        <end position="442"/>
    </location>
</feature>
<accession>A0A7R9XS41</accession>
<evidence type="ECO:0000259" key="2">
    <source>
        <dbReference type="PROSITE" id="PS50172"/>
    </source>
</evidence>
<dbReference type="EMBL" id="HBDX01003749">
    <property type="protein sequence ID" value="CAD8222498.1"/>
    <property type="molecule type" value="Transcribed_RNA"/>
</dbReference>
<dbReference type="Pfam" id="PF00533">
    <property type="entry name" value="BRCT"/>
    <property type="match status" value="1"/>
</dbReference>
<dbReference type="InterPro" id="IPR001357">
    <property type="entry name" value="BRCT_dom"/>
</dbReference>
<feature type="compositionally biased region" description="Basic and acidic residues" evidence="1">
    <location>
        <begin position="1"/>
        <end position="14"/>
    </location>
</feature>
<name>A0A7R9XS41_9CHLO</name>
<proteinExistence type="predicted"/>
<dbReference type="Gene3D" id="3.40.50.10190">
    <property type="entry name" value="BRCT domain"/>
    <property type="match status" value="1"/>
</dbReference>
<evidence type="ECO:0000256" key="1">
    <source>
        <dbReference type="SAM" id="MobiDB-lite"/>
    </source>
</evidence>
<gene>
    <name evidence="3" type="ORF">OLUC0939_LOCUS3222</name>
</gene>
<sequence>MPWRGRAREARVPRAFDANRSLRRGANGVDDAEDDAPRQTRHSRATTSYVVSSPPRDDERLSDLFAGATFYFDGYVPEGASVVRTLAERHGGRVALVWSKTAKITHYVVDDYGCMDEMARDRHRRGKSKEMRCVRSSWIMRSIDDGRLVEDYAAHAPRGTPRASPKKSKREAALTEMDLVDLIIDTAWNGTGGVSTQKALRETWVIRVIFDRVVKVMQDGRTKDADVRLISFKAYNALKQVVHERWIVPVSASEVLVHIEGTKNIGKRNNFVTSQSSPTDAAQALEWIMVDEKGVNVTATMHDVRSDGWDPSWLTERASADASVGVVTRRASRAAAASQDEQDLRTLSQLSNIDPEDLEALDPQTRYEWSKARADRENQRLQHRNAANSSAFQLLKACGSGKAGKAIKTRRPAPVAASSPAKRQMTTRKGAQRAGVKKSAQMPITAYASPVKEKGGQEAARRSCVGEPVMASTSVHTATLLHALERALSVDAQCPVDDRVDVVAEIVRLHIEELAHDGRRQEVRAVRCGLENLYSDHPSWVAARANILTATASLAKQ</sequence>
<dbReference type="SMART" id="SM00292">
    <property type="entry name" value="BRCT"/>
    <property type="match status" value="1"/>
</dbReference>
<feature type="compositionally biased region" description="Low complexity" evidence="1">
    <location>
        <begin position="412"/>
        <end position="421"/>
    </location>
</feature>
<organism evidence="3">
    <name type="scientific">Ostreococcus sp. 'lucimarinus'</name>
    <dbReference type="NCBI Taxonomy" id="242159"/>
    <lineage>
        <taxon>Eukaryota</taxon>
        <taxon>Viridiplantae</taxon>
        <taxon>Chlorophyta</taxon>
        <taxon>Mamiellophyceae</taxon>
        <taxon>Mamiellales</taxon>
        <taxon>Bathycoccaceae</taxon>
        <taxon>Ostreococcus</taxon>
    </lineage>
</organism>
<dbReference type="InterPro" id="IPR036420">
    <property type="entry name" value="BRCT_dom_sf"/>
</dbReference>